<name>A0A6C0KY40_9ZZZZ</name>
<keyword evidence="3" id="KW-0269">Exonuclease</keyword>
<dbReference type="Pfam" id="PF03159">
    <property type="entry name" value="XRN_N"/>
    <property type="match status" value="1"/>
</dbReference>
<dbReference type="Pfam" id="PF17846">
    <property type="entry name" value="XRN_M"/>
    <property type="match status" value="1"/>
</dbReference>
<dbReference type="GO" id="GO:0004534">
    <property type="term" value="F:5'-3' RNA exonuclease activity"/>
    <property type="evidence" value="ECO:0007669"/>
    <property type="project" value="TreeGrafter"/>
</dbReference>
<evidence type="ECO:0000259" key="4">
    <source>
        <dbReference type="Pfam" id="PF03159"/>
    </source>
</evidence>
<dbReference type="Gene3D" id="3.40.50.12390">
    <property type="match status" value="1"/>
</dbReference>
<dbReference type="GO" id="GO:0003723">
    <property type="term" value="F:RNA binding"/>
    <property type="evidence" value="ECO:0007669"/>
    <property type="project" value="TreeGrafter"/>
</dbReference>
<keyword evidence="1" id="KW-0540">Nuclease</keyword>
<dbReference type="GO" id="GO:0005634">
    <property type="term" value="C:nucleus"/>
    <property type="evidence" value="ECO:0007669"/>
    <property type="project" value="TreeGrafter"/>
</dbReference>
<dbReference type="GO" id="GO:0000956">
    <property type="term" value="P:nuclear-transcribed mRNA catabolic process"/>
    <property type="evidence" value="ECO:0007669"/>
    <property type="project" value="TreeGrafter"/>
</dbReference>
<dbReference type="GO" id="GO:0016075">
    <property type="term" value="P:rRNA catabolic process"/>
    <property type="evidence" value="ECO:0007669"/>
    <property type="project" value="TreeGrafter"/>
</dbReference>
<dbReference type="InterPro" id="IPR004859">
    <property type="entry name" value="Xrn1_N"/>
</dbReference>
<reference evidence="6" key="1">
    <citation type="journal article" date="2020" name="Nature">
        <title>Giant virus diversity and host interactions through global metagenomics.</title>
        <authorList>
            <person name="Schulz F."/>
            <person name="Roux S."/>
            <person name="Paez-Espino D."/>
            <person name="Jungbluth S."/>
            <person name="Walsh D.A."/>
            <person name="Denef V.J."/>
            <person name="McMahon K.D."/>
            <person name="Konstantinidis K.T."/>
            <person name="Eloe-Fadrosh E.A."/>
            <person name="Kyrpides N.C."/>
            <person name="Woyke T."/>
        </authorList>
    </citation>
    <scope>NUCLEOTIDE SEQUENCE</scope>
    <source>
        <strain evidence="6">GVMAG-S-ERX555907-102</strain>
    </source>
</reference>
<accession>A0A6C0KY40</accession>
<keyword evidence="2" id="KW-0378">Hydrolase</keyword>
<feature type="domain" description="Xrn1 helical" evidence="5">
    <location>
        <begin position="233"/>
        <end position="326"/>
    </location>
</feature>
<protein>
    <recommendedName>
        <fullName evidence="7">Xrn1 N-terminal domain-containing protein</fullName>
    </recommendedName>
</protein>
<evidence type="ECO:0008006" key="7">
    <source>
        <dbReference type="Google" id="ProtNLM"/>
    </source>
</evidence>
<feature type="domain" description="Xrn1 N-terminal" evidence="4">
    <location>
        <begin position="1"/>
        <end position="195"/>
    </location>
</feature>
<dbReference type="AlphaFoldDB" id="A0A6C0KY40"/>
<dbReference type="InterPro" id="IPR027073">
    <property type="entry name" value="5_3_exoribonuclease"/>
</dbReference>
<dbReference type="PANTHER" id="PTHR12341:SF70">
    <property type="entry name" value="XRN1 N-TERMINAL DOMAIN-CONTAINING PROTEIN"/>
    <property type="match status" value="1"/>
</dbReference>
<evidence type="ECO:0000313" key="6">
    <source>
        <dbReference type="EMBL" id="QHU22519.1"/>
    </source>
</evidence>
<dbReference type="InterPro" id="IPR041412">
    <property type="entry name" value="Xrn1_helical"/>
</dbReference>
<evidence type="ECO:0000259" key="5">
    <source>
        <dbReference type="Pfam" id="PF17846"/>
    </source>
</evidence>
<evidence type="ECO:0000256" key="1">
    <source>
        <dbReference type="ARBA" id="ARBA00022722"/>
    </source>
</evidence>
<dbReference type="EMBL" id="MN741009">
    <property type="protein sequence ID" value="QHU22519.1"/>
    <property type="molecule type" value="Genomic_DNA"/>
</dbReference>
<proteinExistence type="predicted"/>
<sequence>MGIPSYFNFILRNHSKIIRNKTQIKSDYLFVDANSLIYDCINEFQNEIPQENVVIFKKVYESMISLIEQINPTNKTFLCFDGVPPYAKMNQQRQRRFKGSLTNKVLDKDTDVWNRNQITPGTVFMNELDQFLIDKFRKETNIVFSPSSEPSEGEHKISNIIKSNATFKKHNLVIYGLDADLFMLGLLLVHRDYKIFLYKETRHFAYINKINVHENYYFDIVSFSQELSNKLKVNVKQAICDYCLMAFLCGNDFLPHLHSINIRHNGIPFIIDNYLKLNGSIYPLININTGTINWNHFRRLLLKLSENEENNIISNLKWKLNQKHKKHPLNYSDKLELLPCFDTEKEEYLYENIDNFRDFVFEGIPLKQICCNYIEMIEWTWHYYYNNNVIDNSKYYLYGPAPLLRDVLSYIPLFNGETFLKPRQTKPIDETALLFYVLPHEDHEFIIPSKIYNKIHKAVYNKMPLLQETNYNIDYLMCKYFWECHLDLVYIDIFRLNDVVHYESLET</sequence>
<organism evidence="6">
    <name type="scientific">viral metagenome</name>
    <dbReference type="NCBI Taxonomy" id="1070528"/>
    <lineage>
        <taxon>unclassified sequences</taxon>
        <taxon>metagenomes</taxon>
        <taxon>organismal metagenomes</taxon>
    </lineage>
</organism>
<evidence type="ECO:0000256" key="3">
    <source>
        <dbReference type="ARBA" id="ARBA00022839"/>
    </source>
</evidence>
<evidence type="ECO:0000256" key="2">
    <source>
        <dbReference type="ARBA" id="ARBA00022801"/>
    </source>
</evidence>
<dbReference type="PANTHER" id="PTHR12341">
    <property type="entry name" value="5'-&gt;3' EXORIBONUCLEASE"/>
    <property type="match status" value="1"/>
</dbReference>